<dbReference type="Pfam" id="PF13229">
    <property type="entry name" value="Beta_helix"/>
    <property type="match status" value="3"/>
</dbReference>
<dbReference type="PANTHER" id="PTHR44329">
    <property type="entry name" value="SERINE/THREONINE-PROTEIN KINASE TNNI3K-RELATED"/>
    <property type="match status" value="1"/>
</dbReference>
<evidence type="ECO:0000256" key="2">
    <source>
        <dbReference type="ARBA" id="ARBA00022840"/>
    </source>
</evidence>
<dbReference type="InterPro" id="IPR012334">
    <property type="entry name" value="Pectin_lyas_fold"/>
</dbReference>
<keyword evidence="4" id="KW-0472">Membrane</keyword>
<feature type="chain" id="PRO_5045042413" evidence="5">
    <location>
        <begin position="26"/>
        <end position="1587"/>
    </location>
</feature>
<accession>A0ABQ8UV07</accession>
<organism evidence="7 8">
    <name type="scientific">Paratrimastix pyriformis</name>
    <dbReference type="NCBI Taxonomy" id="342808"/>
    <lineage>
        <taxon>Eukaryota</taxon>
        <taxon>Metamonada</taxon>
        <taxon>Preaxostyla</taxon>
        <taxon>Paratrimastigidae</taxon>
        <taxon>Paratrimastix</taxon>
    </lineage>
</organism>
<dbReference type="Gene3D" id="3.30.200.20">
    <property type="entry name" value="Phosphorylase Kinase, domain 1"/>
    <property type="match status" value="1"/>
</dbReference>
<gene>
    <name evidence="7" type="ORF">PAPYR_1625</name>
</gene>
<evidence type="ECO:0000313" key="8">
    <source>
        <dbReference type="Proteomes" id="UP001141327"/>
    </source>
</evidence>
<dbReference type="SMART" id="SM00220">
    <property type="entry name" value="S_TKc"/>
    <property type="match status" value="1"/>
</dbReference>
<dbReference type="SMART" id="SM00710">
    <property type="entry name" value="PbH1"/>
    <property type="match status" value="10"/>
</dbReference>
<evidence type="ECO:0000259" key="6">
    <source>
        <dbReference type="PROSITE" id="PS50011"/>
    </source>
</evidence>
<dbReference type="InterPro" id="IPR001245">
    <property type="entry name" value="Ser-Thr/Tyr_kinase_cat_dom"/>
</dbReference>
<dbReference type="InterPro" id="IPR011050">
    <property type="entry name" value="Pectin_lyase_fold/virulence"/>
</dbReference>
<dbReference type="SUPFAM" id="SSF51126">
    <property type="entry name" value="Pectin lyase-like"/>
    <property type="match status" value="4"/>
</dbReference>
<keyword evidence="1" id="KW-0547">Nucleotide-binding</keyword>
<keyword evidence="4" id="KW-1133">Transmembrane helix</keyword>
<evidence type="ECO:0000256" key="4">
    <source>
        <dbReference type="SAM" id="Phobius"/>
    </source>
</evidence>
<feature type="signal peptide" evidence="5">
    <location>
        <begin position="1"/>
        <end position="25"/>
    </location>
</feature>
<dbReference type="CDD" id="cd13999">
    <property type="entry name" value="STKc_MAP3K-like"/>
    <property type="match status" value="1"/>
</dbReference>
<name>A0ABQ8UV07_9EUKA</name>
<keyword evidence="7" id="KW-0808">Transferase</keyword>
<proteinExistence type="predicted"/>
<dbReference type="Pfam" id="PF07714">
    <property type="entry name" value="PK_Tyr_Ser-Thr"/>
    <property type="match status" value="1"/>
</dbReference>
<dbReference type="InterPro" id="IPR000719">
    <property type="entry name" value="Prot_kinase_dom"/>
</dbReference>
<sequence>MLRRSPSCGLARALCVLLLVLGAASVRNYYVSPTGSHKDCGAFENPCSRLDEIPVPVSALIESVTISVVSGTYVPNKQFDFSAFTSDTLTISPSDPAAGPVVIACNASSGTTGGFLAQSAQFGALVLRGLRFQGCTGWADRAGGLTISSLGSVITIEDTEFVECSSWTDGGALAIFSPAQVDVTVRRVRFLGCSAHAKTVEMGLGGSVYIKTNGSIALHNVTIENSTLTVEPNLVSQGGGAYLAGQAGVTVDHCQVVSSKIESARDARGGGLMVDSSGPVTITDTTFAHDTLTSLGSGWKYGAGLYINAPTHSPVLQRTAFSGNRIGYASGTVPSLCSGGGLTILANAPHLDACTFSENRVETGQEASAGAFLLQSASDAYVAADGETQLTDCRFEGSYVGGSAESAYGGAAVFVSHQSFVMDGCHFDQNQLEIPTQRLVEGGAAYFYVEGNITIRETVCNGQSIAGHGDCFGAAMYFEQTQGSIIMEHCWFENNSMAGLQGDGGAIRFSGAHDLTIHDCMFFNNRGVSSTSFGGALFVPGCSVHNVIIRDTQFLANFAVFGGAIAVFSDSDRPFNFTFTNLTFFAHLSPRCSNSRSFSSPSHTRNPQPAENQASFGASLYGQGHGLIDILHSDFRRNGGMDGPGVYMYMGLLHITDCLFVNNSVLRDGTVFLLNTTEALIRDSRFAQTHAESNGGGLVSFGSPNVVVTNVSFEDLSAGFFGGAIQSVRTQLTIDQCAFRRCVAHSGSVGLFSNGATAITRSVFDQNLGYQSGAIFAVNNTLAFRDCQFRQNSAPLGGSLAVSMSRVDVQRCWFTNGTALNTGGFILSNDSSLRLVGTNYFLGGHSARGGAISVTAGRLVTDPDGDAVFEDCSADLGGAVELQLCAATITGAVFRRNNGINGGALYGRDTRTVEVTHSLFDSNQHSSMGGAISFVGSLDNQGYLRLVNTTFTQNKSTKTHILGKAMAAVFLGTEELGSRSCTCSMEDVTFEGNSDGAVVVAPGARLNQLHGRMINNAMSVNDPNFRSSTNHTWPMNVRVMAEAVLVPEGLRLLTGDDGGGDQGPLWVYLEDTSAYPTTIAGRHYLPPLEGDLKEAASNQNDKQLVVVTGAYAVPFAPQCRYYLEGNSTEPSAPAAAVDLGYGQVACNFPEYILERVRNGLGQPVTSFRLQLSNDGLHWSFPTSEPDLLPGTYHIKENMLYLVYIFAPLGCAISVSFFAFLAYKWYRFYKLRKATAIELQSWRATQIASVDFSRLKILERIGHGAAGEVFRGDLDGTPVAVKRLFDTSETPESDEQFRHEVSVMRTLRHPHILGFVGATFNAPRIIVTEYMEMGSLFGLLHNDQLELPMNLRLQMCLDMALGISYLHHLVPPIVHRDIKSQNMLVSADMRIKPSSTLTHHRLQPFTSSRTIVVYFVVLAQVSDFGISRLTDDKGIATAAGTPGWSSPEVLRGERSCLPADAFSYGVCCWELVTREIPWDGIPPIRVITTVAMGARLPIPDSCPPVLAALIRDCFLEDPMARPTFDQIVERLGPAVAADPPKNALDLARARKRRTRKEEGAVAVGSRKYPAGVKKQEQPILTQPLLGAE</sequence>
<dbReference type="EMBL" id="JAPMOS010000005">
    <property type="protein sequence ID" value="KAJ4461926.1"/>
    <property type="molecule type" value="Genomic_DNA"/>
</dbReference>
<comment type="caution">
    <text evidence="7">The sequence shown here is derived from an EMBL/GenBank/DDBJ whole genome shotgun (WGS) entry which is preliminary data.</text>
</comment>
<dbReference type="Proteomes" id="UP001141327">
    <property type="component" value="Unassembled WGS sequence"/>
</dbReference>
<dbReference type="InterPro" id="IPR039448">
    <property type="entry name" value="Beta_helix"/>
</dbReference>
<dbReference type="GO" id="GO:0016301">
    <property type="term" value="F:kinase activity"/>
    <property type="evidence" value="ECO:0007669"/>
    <property type="project" value="UniProtKB-KW"/>
</dbReference>
<reference evidence="7" key="1">
    <citation type="journal article" date="2022" name="bioRxiv">
        <title>Genomics of Preaxostyla Flagellates Illuminates Evolutionary Transitions and the Path Towards Mitochondrial Loss.</title>
        <authorList>
            <person name="Novak L.V.F."/>
            <person name="Treitli S.C."/>
            <person name="Pyrih J."/>
            <person name="Halakuc P."/>
            <person name="Pipaliya S.V."/>
            <person name="Vacek V."/>
            <person name="Brzon O."/>
            <person name="Soukal P."/>
            <person name="Eme L."/>
            <person name="Dacks J.B."/>
            <person name="Karnkowska A."/>
            <person name="Elias M."/>
            <person name="Hampl V."/>
        </authorList>
    </citation>
    <scope>NUCLEOTIDE SEQUENCE</scope>
    <source>
        <strain evidence="7">RCP-MX</strain>
    </source>
</reference>
<evidence type="ECO:0000256" key="3">
    <source>
        <dbReference type="SAM" id="MobiDB-lite"/>
    </source>
</evidence>
<evidence type="ECO:0000256" key="1">
    <source>
        <dbReference type="ARBA" id="ARBA00022741"/>
    </source>
</evidence>
<dbReference type="InterPro" id="IPR011009">
    <property type="entry name" value="Kinase-like_dom_sf"/>
</dbReference>
<evidence type="ECO:0000313" key="7">
    <source>
        <dbReference type="EMBL" id="KAJ4461926.1"/>
    </source>
</evidence>
<evidence type="ECO:0000256" key="5">
    <source>
        <dbReference type="SAM" id="SignalP"/>
    </source>
</evidence>
<dbReference type="InterPro" id="IPR008271">
    <property type="entry name" value="Ser/Thr_kinase_AS"/>
</dbReference>
<keyword evidence="8" id="KW-1185">Reference proteome</keyword>
<dbReference type="InterPro" id="IPR006626">
    <property type="entry name" value="PbH1"/>
</dbReference>
<dbReference type="Gene3D" id="2.160.20.10">
    <property type="entry name" value="Single-stranded right-handed beta-helix, Pectin lyase-like"/>
    <property type="match status" value="1"/>
</dbReference>
<feature type="domain" description="Protein kinase" evidence="6">
    <location>
        <begin position="1254"/>
        <end position="1534"/>
    </location>
</feature>
<feature type="transmembrane region" description="Helical" evidence="4">
    <location>
        <begin position="1198"/>
        <end position="1222"/>
    </location>
</feature>
<feature type="region of interest" description="Disordered" evidence="3">
    <location>
        <begin position="1548"/>
        <end position="1587"/>
    </location>
</feature>
<protein>
    <submittedName>
        <fullName evidence="7">Serine/threonine-protein kinase EDR1</fullName>
    </submittedName>
</protein>
<keyword evidence="2" id="KW-0067">ATP-binding</keyword>
<dbReference type="Gene3D" id="1.10.510.10">
    <property type="entry name" value="Transferase(Phosphotransferase) domain 1"/>
    <property type="match status" value="1"/>
</dbReference>
<dbReference type="PROSITE" id="PS50011">
    <property type="entry name" value="PROTEIN_KINASE_DOM"/>
    <property type="match status" value="1"/>
</dbReference>
<keyword evidence="4" id="KW-0812">Transmembrane</keyword>
<dbReference type="InterPro" id="IPR051681">
    <property type="entry name" value="Ser/Thr_Kinases-Pseudokinases"/>
</dbReference>
<feature type="compositionally biased region" description="Polar residues" evidence="3">
    <location>
        <begin position="603"/>
        <end position="615"/>
    </location>
</feature>
<dbReference type="PROSITE" id="PS00108">
    <property type="entry name" value="PROTEIN_KINASE_ST"/>
    <property type="match status" value="1"/>
</dbReference>
<dbReference type="SUPFAM" id="SSF56112">
    <property type="entry name" value="Protein kinase-like (PK-like)"/>
    <property type="match status" value="1"/>
</dbReference>
<keyword evidence="5" id="KW-0732">Signal</keyword>
<dbReference type="PANTHER" id="PTHR44329:SF298">
    <property type="entry name" value="MIXED LINEAGE KINASE DOMAIN-LIKE PROTEIN"/>
    <property type="match status" value="1"/>
</dbReference>
<feature type="region of interest" description="Disordered" evidence="3">
    <location>
        <begin position="596"/>
        <end position="615"/>
    </location>
</feature>
<keyword evidence="7" id="KW-0418">Kinase</keyword>